<reference evidence="2" key="1">
    <citation type="submission" date="2021-06" db="EMBL/GenBank/DDBJ databases">
        <authorList>
            <person name="Kallberg Y."/>
            <person name="Tangrot J."/>
            <person name="Rosling A."/>
        </authorList>
    </citation>
    <scope>NUCLEOTIDE SEQUENCE</scope>
    <source>
        <strain evidence="2">MA453B</strain>
    </source>
</reference>
<sequence>MPSHISLLTVIITVKNNNFSSYGFAKYKLSEQTSYIIRFKHFFSNNSLSQYFTSGDLVFISGKFAVENSEQCMTISYASIIDNNLNREFDLAGYLYAFPTLCFLLLSTVTRKQRKISSILVPNALRSNIRITNTYLVSGLFRFSDSGKIMIEATDIDYSKMPLLTFNTPEISSSSSSNTRSIFDIIANDIDSAADNLSKKPSYIKHNSVATSSSSKILPALNVVDVKANLSLENNNYIKLDAENKNNDKEHDSEREHSENDNLLCENDQEEDYQPKKRKR</sequence>
<proteinExistence type="predicted"/>
<gene>
    <name evidence="2" type="ORF">DERYTH_LOCUS19473</name>
</gene>
<dbReference type="AlphaFoldDB" id="A0A9N9JGI0"/>
<evidence type="ECO:0000313" key="3">
    <source>
        <dbReference type="Proteomes" id="UP000789405"/>
    </source>
</evidence>
<organism evidence="2 3">
    <name type="scientific">Dentiscutata erythropus</name>
    <dbReference type="NCBI Taxonomy" id="1348616"/>
    <lineage>
        <taxon>Eukaryota</taxon>
        <taxon>Fungi</taxon>
        <taxon>Fungi incertae sedis</taxon>
        <taxon>Mucoromycota</taxon>
        <taxon>Glomeromycotina</taxon>
        <taxon>Glomeromycetes</taxon>
        <taxon>Diversisporales</taxon>
        <taxon>Gigasporaceae</taxon>
        <taxon>Dentiscutata</taxon>
    </lineage>
</organism>
<keyword evidence="3" id="KW-1185">Reference proteome</keyword>
<dbReference type="OrthoDB" id="10520349at2759"/>
<name>A0A9N9JGI0_9GLOM</name>
<accession>A0A9N9JGI0</accession>
<dbReference type="EMBL" id="CAJVPY010021414">
    <property type="protein sequence ID" value="CAG8779482.1"/>
    <property type="molecule type" value="Genomic_DNA"/>
</dbReference>
<evidence type="ECO:0000256" key="1">
    <source>
        <dbReference type="SAM" id="MobiDB-lite"/>
    </source>
</evidence>
<protein>
    <submittedName>
        <fullName evidence="2">26400_t:CDS:1</fullName>
    </submittedName>
</protein>
<feature type="compositionally biased region" description="Basic and acidic residues" evidence="1">
    <location>
        <begin position="243"/>
        <end position="260"/>
    </location>
</feature>
<feature type="region of interest" description="Disordered" evidence="1">
    <location>
        <begin position="243"/>
        <end position="280"/>
    </location>
</feature>
<feature type="non-terminal residue" evidence="2">
    <location>
        <position position="280"/>
    </location>
</feature>
<dbReference type="Proteomes" id="UP000789405">
    <property type="component" value="Unassembled WGS sequence"/>
</dbReference>
<evidence type="ECO:0000313" key="2">
    <source>
        <dbReference type="EMBL" id="CAG8779482.1"/>
    </source>
</evidence>
<comment type="caution">
    <text evidence="2">The sequence shown here is derived from an EMBL/GenBank/DDBJ whole genome shotgun (WGS) entry which is preliminary data.</text>
</comment>